<feature type="transmembrane region" description="Helical" evidence="6">
    <location>
        <begin position="66"/>
        <end position="87"/>
    </location>
</feature>
<feature type="region of interest" description="Disordered" evidence="5">
    <location>
        <begin position="231"/>
        <end position="280"/>
    </location>
</feature>
<evidence type="ECO:0000256" key="4">
    <source>
        <dbReference type="ARBA" id="ARBA00023136"/>
    </source>
</evidence>
<evidence type="ECO:0000256" key="3">
    <source>
        <dbReference type="ARBA" id="ARBA00022989"/>
    </source>
</evidence>
<feature type="transmembrane region" description="Helical" evidence="6">
    <location>
        <begin position="99"/>
        <end position="121"/>
    </location>
</feature>
<reference evidence="7" key="1">
    <citation type="submission" date="2020-05" db="UniProtKB">
        <authorList>
            <consortium name="EnsemblMetazoa"/>
        </authorList>
    </citation>
    <scope>IDENTIFICATION</scope>
    <source>
        <strain evidence="7">BB02</strain>
    </source>
</reference>
<evidence type="ECO:0000256" key="5">
    <source>
        <dbReference type="SAM" id="MobiDB-lite"/>
    </source>
</evidence>
<dbReference type="Gene3D" id="1.20.140.150">
    <property type="match status" value="1"/>
</dbReference>
<evidence type="ECO:0000256" key="1">
    <source>
        <dbReference type="ARBA" id="ARBA00004141"/>
    </source>
</evidence>
<feature type="transmembrane region" description="Helical" evidence="6">
    <location>
        <begin position="141"/>
        <end position="164"/>
    </location>
</feature>
<name>A0A2C9LZL7_BIOGL</name>
<accession>A0A2C9LZL7</accession>
<dbReference type="Proteomes" id="UP000076420">
    <property type="component" value="Unassembled WGS sequence"/>
</dbReference>
<evidence type="ECO:0000256" key="2">
    <source>
        <dbReference type="ARBA" id="ARBA00022692"/>
    </source>
</evidence>
<sequence length="280" mass="30295">MARSKCDVFYWFGLIGFISGAIMMFVGVGTAYWLVNRDLTVGLFVRCNKVSCIPITATGVETVTKALISTGVVLGALATTLAFMFLIRFSHIAQTSKRIPLASCIVALIGGILGISGVIVYSMGIDALNFVRLESAYAVQYGYSFALSIAGSVLLIVSGSFIWFGTCRIFKTAALQQRSGIDFRSSSIDPHQDCLEISRYAPPSYETVCNVGGSDPKLFPPPPDYYELMQLPRPSPSQSQMNILPPPSYSGDLNSEEVSPPPPYNASEVNVSSSHESRND</sequence>
<dbReference type="InterPro" id="IPR004031">
    <property type="entry name" value="PMP22/EMP/MP20/Claudin"/>
</dbReference>
<feature type="transmembrane region" description="Helical" evidence="6">
    <location>
        <begin position="9"/>
        <end position="35"/>
    </location>
</feature>
<evidence type="ECO:0008006" key="9">
    <source>
        <dbReference type="Google" id="ProtNLM"/>
    </source>
</evidence>
<keyword evidence="2 6" id="KW-0812">Transmembrane</keyword>
<dbReference type="EnsemblMetazoa" id="BGLB036843-RA">
    <property type="protein sequence ID" value="BGLB036843-PA"/>
    <property type="gene ID" value="BGLB036843"/>
</dbReference>
<organism evidence="7 8">
    <name type="scientific">Biomphalaria glabrata</name>
    <name type="common">Bloodfluke planorb</name>
    <name type="synonym">Freshwater snail</name>
    <dbReference type="NCBI Taxonomy" id="6526"/>
    <lineage>
        <taxon>Eukaryota</taxon>
        <taxon>Metazoa</taxon>
        <taxon>Spiralia</taxon>
        <taxon>Lophotrochozoa</taxon>
        <taxon>Mollusca</taxon>
        <taxon>Gastropoda</taxon>
        <taxon>Heterobranchia</taxon>
        <taxon>Euthyneura</taxon>
        <taxon>Panpulmonata</taxon>
        <taxon>Hygrophila</taxon>
        <taxon>Lymnaeoidea</taxon>
        <taxon>Planorbidae</taxon>
        <taxon>Biomphalaria</taxon>
    </lineage>
</organism>
<keyword evidence="3 6" id="KW-1133">Transmembrane helix</keyword>
<keyword evidence="4 6" id="KW-0472">Membrane</keyword>
<dbReference type="OrthoDB" id="6096654at2759"/>
<gene>
    <name evidence="7" type="primary">106070214</name>
</gene>
<dbReference type="Pfam" id="PF00822">
    <property type="entry name" value="PMP22_Claudin"/>
    <property type="match status" value="1"/>
</dbReference>
<dbReference type="KEGG" id="bgt:106070214"/>
<dbReference type="GO" id="GO:0016020">
    <property type="term" value="C:membrane"/>
    <property type="evidence" value="ECO:0007669"/>
    <property type="project" value="UniProtKB-SubCell"/>
</dbReference>
<evidence type="ECO:0000256" key="6">
    <source>
        <dbReference type="SAM" id="Phobius"/>
    </source>
</evidence>
<proteinExistence type="predicted"/>
<dbReference type="VEuPathDB" id="VectorBase:BGLB036843"/>
<dbReference type="AlphaFoldDB" id="A0A2C9LZL7"/>
<evidence type="ECO:0000313" key="7">
    <source>
        <dbReference type="EnsemblMetazoa" id="BGLB036843-PA"/>
    </source>
</evidence>
<evidence type="ECO:0000313" key="8">
    <source>
        <dbReference type="Proteomes" id="UP000076420"/>
    </source>
</evidence>
<comment type="subcellular location">
    <subcellularLocation>
        <location evidence="1">Membrane</location>
        <topology evidence="1">Multi-pass membrane protein</topology>
    </subcellularLocation>
</comment>
<protein>
    <recommendedName>
        <fullName evidence="9">Claudin</fullName>
    </recommendedName>
</protein>
<dbReference type="VEuPathDB" id="VectorBase:BGLAX_034242"/>
<dbReference type="RefSeq" id="XP_013085509.2">
    <property type="nucleotide sequence ID" value="XM_013230055.2"/>
</dbReference>